<gene>
    <name evidence="11" type="ORF">HMC16_06455</name>
</gene>
<dbReference type="FunFam" id="1.10.287.1260:FF:000005">
    <property type="entry name" value="Mechanosensitive ion channel family protein"/>
    <property type="match status" value="1"/>
</dbReference>
<feature type="transmembrane region" description="Helical" evidence="7">
    <location>
        <begin position="124"/>
        <end position="147"/>
    </location>
</feature>
<dbReference type="InterPro" id="IPR011014">
    <property type="entry name" value="MscS_channel_TM-2"/>
</dbReference>
<name>A0A838CJX8_9CORY</name>
<comment type="caution">
    <text evidence="11">The sequence shown here is derived from an EMBL/GenBank/DDBJ whole genome shotgun (WGS) entry which is preliminary data.</text>
</comment>
<dbReference type="Gene3D" id="1.10.287.1260">
    <property type="match status" value="1"/>
</dbReference>
<evidence type="ECO:0000256" key="4">
    <source>
        <dbReference type="ARBA" id="ARBA00022692"/>
    </source>
</evidence>
<dbReference type="InterPro" id="IPR011066">
    <property type="entry name" value="MscS_channel_C_sf"/>
</dbReference>
<comment type="subcellular location">
    <subcellularLocation>
        <location evidence="1">Cell membrane</location>
        <topology evidence="1">Multi-pass membrane protein</topology>
    </subcellularLocation>
</comment>
<dbReference type="Gene3D" id="2.30.30.60">
    <property type="match status" value="1"/>
</dbReference>
<dbReference type="Pfam" id="PF21082">
    <property type="entry name" value="MS_channel_3rd"/>
    <property type="match status" value="1"/>
</dbReference>
<evidence type="ECO:0000256" key="7">
    <source>
        <dbReference type="SAM" id="Phobius"/>
    </source>
</evidence>
<feature type="transmembrane region" description="Helical" evidence="7">
    <location>
        <begin position="99"/>
        <end position="118"/>
    </location>
</feature>
<organism evidence="11 12">
    <name type="scientific">Corynebacterium wankanglinii</name>
    <dbReference type="NCBI Taxonomy" id="2735136"/>
    <lineage>
        <taxon>Bacteria</taxon>
        <taxon>Bacillati</taxon>
        <taxon>Actinomycetota</taxon>
        <taxon>Actinomycetes</taxon>
        <taxon>Mycobacteriales</taxon>
        <taxon>Corynebacteriaceae</taxon>
        <taxon>Corynebacterium</taxon>
    </lineage>
</organism>
<dbReference type="InterPro" id="IPR049142">
    <property type="entry name" value="MS_channel_1st"/>
</dbReference>
<accession>A0A838CJX8</accession>
<evidence type="ECO:0000256" key="2">
    <source>
        <dbReference type="ARBA" id="ARBA00008017"/>
    </source>
</evidence>
<dbReference type="InterPro" id="IPR023408">
    <property type="entry name" value="MscS_beta-dom_sf"/>
</dbReference>
<evidence type="ECO:0000313" key="11">
    <source>
        <dbReference type="EMBL" id="MBA1835364.1"/>
    </source>
</evidence>
<evidence type="ECO:0000313" key="12">
    <source>
        <dbReference type="Proteomes" id="UP000581408"/>
    </source>
</evidence>
<evidence type="ECO:0000256" key="5">
    <source>
        <dbReference type="ARBA" id="ARBA00022989"/>
    </source>
</evidence>
<feature type="transmembrane region" description="Helical" evidence="7">
    <location>
        <begin position="41"/>
        <end position="59"/>
    </location>
</feature>
<dbReference type="Gene3D" id="3.30.70.100">
    <property type="match status" value="1"/>
</dbReference>
<dbReference type="PANTHER" id="PTHR30460">
    <property type="entry name" value="MODERATE CONDUCTANCE MECHANOSENSITIVE CHANNEL YBIO"/>
    <property type="match status" value="1"/>
</dbReference>
<dbReference type="RefSeq" id="WP_181194734.1">
    <property type="nucleotide sequence ID" value="NZ_JABFEE010000005.1"/>
</dbReference>
<dbReference type="SUPFAM" id="SSF82861">
    <property type="entry name" value="Mechanosensitive channel protein MscS (YggB), transmembrane region"/>
    <property type="match status" value="1"/>
</dbReference>
<evidence type="ECO:0000259" key="8">
    <source>
        <dbReference type="Pfam" id="PF00924"/>
    </source>
</evidence>
<dbReference type="AlphaFoldDB" id="A0A838CJX8"/>
<keyword evidence="6 7" id="KW-0472">Membrane</keyword>
<dbReference type="FunFam" id="2.30.30.60:FF:000001">
    <property type="entry name" value="MscS Mechanosensitive ion channel"/>
    <property type="match status" value="1"/>
</dbReference>
<proteinExistence type="inferred from homology"/>
<feature type="domain" description="Mechanosensitive ion channel transmembrane helices 2/3" evidence="10">
    <location>
        <begin position="106"/>
        <end position="144"/>
    </location>
</feature>
<keyword evidence="5 7" id="KW-1133">Transmembrane helix</keyword>
<evidence type="ECO:0000256" key="3">
    <source>
        <dbReference type="ARBA" id="ARBA00022475"/>
    </source>
</evidence>
<dbReference type="InterPro" id="IPR010920">
    <property type="entry name" value="LSM_dom_sf"/>
</dbReference>
<evidence type="ECO:0000256" key="1">
    <source>
        <dbReference type="ARBA" id="ARBA00004651"/>
    </source>
</evidence>
<evidence type="ECO:0000256" key="6">
    <source>
        <dbReference type="ARBA" id="ARBA00023136"/>
    </source>
</evidence>
<feature type="domain" description="Mechanosensitive ion channel MscS C-terminal" evidence="9">
    <location>
        <begin position="216"/>
        <end position="301"/>
    </location>
</feature>
<keyword evidence="4 7" id="KW-0812">Transmembrane</keyword>
<feature type="domain" description="Mechanosensitive ion channel MscS" evidence="8">
    <location>
        <begin position="146"/>
        <end position="209"/>
    </location>
</feature>
<protein>
    <submittedName>
        <fullName evidence="11">Mechanosensitive ion channel family protein</fullName>
    </submittedName>
</protein>
<dbReference type="InterPro" id="IPR045276">
    <property type="entry name" value="YbiO_bact"/>
</dbReference>
<dbReference type="SUPFAM" id="SSF50182">
    <property type="entry name" value="Sm-like ribonucleoproteins"/>
    <property type="match status" value="1"/>
</dbReference>
<dbReference type="Pfam" id="PF00924">
    <property type="entry name" value="MS_channel_2nd"/>
    <property type="match status" value="1"/>
</dbReference>
<dbReference type="GO" id="GO:0005886">
    <property type="term" value="C:plasma membrane"/>
    <property type="evidence" value="ECO:0007669"/>
    <property type="project" value="UniProtKB-SubCell"/>
</dbReference>
<sequence length="321" mass="35140">MNAQTTQKDATEKVDEAVTGVTNWWNNPDTHEMLIERPLKILLILVVALILSWLARGIIRRATRHGIERTPLLSTAAEDTPQSRAQEARRQQRMKTLGNVGRSVAAIVIWTWAALAVLDQLGVNVAPLIASAGVVGVAIGFGAQSLVKDFFSGMFILIENQFGVGDTIQVGDIVGEVEEMSLRITTIRDIDGALWHVRNGDIDQVGNHSARFSTARLQIPVSLMANPDKVSRVIEDAATAACHDPEIRDLVMGTPTMLGPSDFNPTYVSFRLTVTTMPGEQWTVARHLNHRILAALHAQDVVLTAMDSVLVEMKENNGNRS</sequence>
<comment type="similarity">
    <text evidence="2">Belongs to the MscS (TC 1.A.23) family.</text>
</comment>
<reference evidence="11 12" key="1">
    <citation type="submission" date="2020-05" db="EMBL/GenBank/DDBJ databases">
        <title>Descriptions of Corynebacterium xxxx sp. nov., Corynebacterium yyyy sp. nov. and Corynebacterium zzzz sp. nov.</title>
        <authorList>
            <person name="Zhang G."/>
        </authorList>
    </citation>
    <scope>NUCLEOTIDE SEQUENCE [LARGE SCALE GENOMIC DNA]</scope>
    <source>
        <strain evidence="12">zg-915</strain>
    </source>
</reference>
<dbReference type="EMBL" id="JABFEE010000005">
    <property type="protein sequence ID" value="MBA1835364.1"/>
    <property type="molecule type" value="Genomic_DNA"/>
</dbReference>
<evidence type="ECO:0000259" key="10">
    <source>
        <dbReference type="Pfam" id="PF21088"/>
    </source>
</evidence>
<dbReference type="Proteomes" id="UP000581408">
    <property type="component" value="Unassembled WGS sequence"/>
</dbReference>
<keyword evidence="3" id="KW-1003">Cell membrane</keyword>
<dbReference type="InterPro" id="IPR006685">
    <property type="entry name" value="MscS_channel_2nd"/>
</dbReference>
<dbReference type="InterPro" id="IPR049278">
    <property type="entry name" value="MS_channel_C"/>
</dbReference>
<dbReference type="PANTHER" id="PTHR30460:SF0">
    <property type="entry name" value="MODERATE CONDUCTANCE MECHANOSENSITIVE CHANNEL YBIO"/>
    <property type="match status" value="1"/>
</dbReference>
<evidence type="ECO:0000259" key="9">
    <source>
        <dbReference type="Pfam" id="PF21082"/>
    </source>
</evidence>
<dbReference type="Pfam" id="PF21088">
    <property type="entry name" value="MS_channel_1st"/>
    <property type="match status" value="1"/>
</dbReference>
<dbReference type="GO" id="GO:0008381">
    <property type="term" value="F:mechanosensitive monoatomic ion channel activity"/>
    <property type="evidence" value="ECO:0007669"/>
    <property type="project" value="InterPro"/>
</dbReference>
<dbReference type="SUPFAM" id="SSF82689">
    <property type="entry name" value="Mechanosensitive channel protein MscS (YggB), C-terminal domain"/>
    <property type="match status" value="1"/>
</dbReference>